<name>A0A5A7QNF3_STRAF</name>
<proteinExistence type="predicted"/>
<reference evidence="3" key="1">
    <citation type="journal article" date="2019" name="Curr. Biol.">
        <title>Genome Sequence of Striga asiatica Provides Insight into the Evolution of Plant Parasitism.</title>
        <authorList>
            <person name="Yoshida S."/>
            <person name="Kim S."/>
            <person name="Wafula E.K."/>
            <person name="Tanskanen J."/>
            <person name="Kim Y.M."/>
            <person name="Honaas L."/>
            <person name="Yang Z."/>
            <person name="Spallek T."/>
            <person name="Conn C.E."/>
            <person name="Ichihashi Y."/>
            <person name="Cheong K."/>
            <person name="Cui S."/>
            <person name="Der J.P."/>
            <person name="Gundlach H."/>
            <person name="Jiao Y."/>
            <person name="Hori C."/>
            <person name="Ishida J.K."/>
            <person name="Kasahara H."/>
            <person name="Kiba T."/>
            <person name="Kim M.S."/>
            <person name="Koo N."/>
            <person name="Laohavisit A."/>
            <person name="Lee Y.H."/>
            <person name="Lumba S."/>
            <person name="McCourt P."/>
            <person name="Mortimer J.C."/>
            <person name="Mutuku J.M."/>
            <person name="Nomura T."/>
            <person name="Sasaki-Sekimoto Y."/>
            <person name="Seto Y."/>
            <person name="Wang Y."/>
            <person name="Wakatake T."/>
            <person name="Sakakibara H."/>
            <person name="Demura T."/>
            <person name="Yamaguchi S."/>
            <person name="Yoneyama K."/>
            <person name="Manabe R.I."/>
            <person name="Nelson D.C."/>
            <person name="Schulman A.H."/>
            <person name="Timko M.P."/>
            <person name="dePamphilis C.W."/>
            <person name="Choi D."/>
            <person name="Shirasu K."/>
        </authorList>
    </citation>
    <scope>NUCLEOTIDE SEQUENCE [LARGE SCALE GENOMIC DNA]</scope>
    <source>
        <strain evidence="3">cv. UVA1</strain>
    </source>
</reference>
<dbReference type="EMBL" id="BKCP01007626">
    <property type="protein sequence ID" value="GER46724.1"/>
    <property type="molecule type" value="Genomic_DNA"/>
</dbReference>
<gene>
    <name evidence="2" type="ORF">STAS_23783</name>
</gene>
<keyword evidence="3" id="KW-1185">Reference proteome</keyword>
<feature type="compositionally biased region" description="Polar residues" evidence="1">
    <location>
        <begin position="1"/>
        <end position="23"/>
    </location>
</feature>
<sequence>MGSNGTSSAQKRTSSALPTTVSAMNGAAPASAFPRGGRSTNPATNQDHNPLWLRHHPRLQRSPCREPTPHRENESDFCHGVRKQIGFFAMDEQRRISLF</sequence>
<protein>
    <submittedName>
        <fullName evidence="2">Ribulose bisphosphate carboxylase small chain 1A</fullName>
    </submittedName>
</protein>
<evidence type="ECO:0000313" key="2">
    <source>
        <dbReference type="EMBL" id="GER46724.1"/>
    </source>
</evidence>
<feature type="region of interest" description="Disordered" evidence="1">
    <location>
        <begin position="1"/>
        <end position="76"/>
    </location>
</feature>
<organism evidence="2 3">
    <name type="scientific">Striga asiatica</name>
    <name type="common">Asiatic witchweed</name>
    <name type="synonym">Buchnera asiatica</name>
    <dbReference type="NCBI Taxonomy" id="4170"/>
    <lineage>
        <taxon>Eukaryota</taxon>
        <taxon>Viridiplantae</taxon>
        <taxon>Streptophyta</taxon>
        <taxon>Embryophyta</taxon>
        <taxon>Tracheophyta</taxon>
        <taxon>Spermatophyta</taxon>
        <taxon>Magnoliopsida</taxon>
        <taxon>eudicotyledons</taxon>
        <taxon>Gunneridae</taxon>
        <taxon>Pentapetalae</taxon>
        <taxon>asterids</taxon>
        <taxon>lamiids</taxon>
        <taxon>Lamiales</taxon>
        <taxon>Orobanchaceae</taxon>
        <taxon>Buchnereae</taxon>
        <taxon>Striga</taxon>
    </lineage>
</organism>
<feature type="compositionally biased region" description="Basic and acidic residues" evidence="1">
    <location>
        <begin position="63"/>
        <end position="76"/>
    </location>
</feature>
<feature type="compositionally biased region" description="Polar residues" evidence="1">
    <location>
        <begin position="38"/>
        <end position="48"/>
    </location>
</feature>
<evidence type="ECO:0000256" key="1">
    <source>
        <dbReference type="SAM" id="MobiDB-lite"/>
    </source>
</evidence>
<dbReference type="Proteomes" id="UP000325081">
    <property type="component" value="Unassembled WGS sequence"/>
</dbReference>
<evidence type="ECO:0000313" key="3">
    <source>
        <dbReference type="Proteomes" id="UP000325081"/>
    </source>
</evidence>
<comment type="caution">
    <text evidence="2">The sequence shown here is derived from an EMBL/GenBank/DDBJ whole genome shotgun (WGS) entry which is preliminary data.</text>
</comment>
<dbReference type="AlphaFoldDB" id="A0A5A7QNF3"/>
<accession>A0A5A7QNF3</accession>